<proteinExistence type="predicted"/>
<dbReference type="RefSeq" id="WP_083386013.1">
    <property type="nucleotide sequence ID" value="NZ_CP017831.1"/>
</dbReference>
<dbReference type="OrthoDB" id="9816206at2"/>
<evidence type="ECO:0000313" key="3">
    <source>
        <dbReference type="Proteomes" id="UP000179284"/>
    </source>
</evidence>
<keyword evidence="3" id="KW-1185">Reference proteome</keyword>
<protein>
    <recommendedName>
        <fullName evidence="1">KilA-N DNA-binding domain-containing protein</fullName>
    </recommendedName>
</protein>
<dbReference type="EMBL" id="CP017831">
    <property type="protein sequence ID" value="AOZ97679.1"/>
    <property type="molecule type" value="Genomic_DNA"/>
</dbReference>
<sequence>MAQKTKNELRNAELEKSEIAVIEVTEQYLRERLYDIRGRKVMLDTDLAEIYGYSNKRFNEQVRNNIVKFDSDFMFELTEEETEDLRTKFPTANISAKSRYNPHVFTEQGLYMLMTVLKGELATKQSKALVRTFKIMKDCIISNQRLIGQREVMQLSMQTSENAFEIKKLRMDLGSVEKQMSDVMDQLGEVVTKSDLADMMNSFVNDEDNGWLMFNTKYSSADVAYSSIYGQAKKTIYLVDNYIGLRTLVLLKNAAPGVDIKVFSDNVGVNKLHNIEFKDFCKEYPGLKISLQKTGGIFHDRFIVLDYGTKDERVFLCGASSKDAGARITSIVEDFGIQKYKPVVQSLLGNPALKLP</sequence>
<dbReference type="SUPFAM" id="SSF56024">
    <property type="entry name" value="Phospholipase D/nuclease"/>
    <property type="match status" value="1"/>
</dbReference>
<dbReference type="InterPro" id="IPR018873">
    <property type="entry name" value="KilA-N_DNA-bd_domain"/>
</dbReference>
<dbReference type="Pfam" id="PF10543">
    <property type="entry name" value="ORF6N"/>
    <property type="match status" value="1"/>
</dbReference>
<feature type="domain" description="KilA-N DNA-binding" evidence="1">
    <location>
        <begin position="32"/>
        <end position="116"/>
    </location>
</feature>
<dbReference type="AlphaFoldDB" id="A0A1D9P551"/>
<dbReference type="Proteomes" id="UP000179284">
    <property type="component" value="Chromosome I"/>
</dbReference>
<reference evidence="3" key="1">
    <citation type="submission" date="2016-10" db="EMBL/GenBank/DDBJ databases">
        <title>The complete genome sequence of the rumen bacterium Butyrivibrio hungatei MB2003.</title>
        <authorList>
            <person name="Palevich N."/>
            <person name="Kelly W.J."/>
            <person name="Leahy S.C."/>
            <person name="Altermann E."/>
            <person name="Rakonjac J."/>
            <person name="Attwood G.T."/>
        </authorList>
    </citation>
    <scope>NUCLEOTIDE SEQUENCE [LARGE SCALE GENOMIC DNA]</scope>
    <source>
        <strain evidence="3">MB2003</strain>
    </source>
</reference>
<gene>
    <name evidence="2" type="ORF">bhn_I2647</name>
</gene>
<evidence type="ECO:0000259" key="1">
    <source>
        <dbReference type="Pfam" id="PF10543"/>
    </source>
</evidence>
<dbReference type="KEGG" id="bhu:bhn_I2647"/>
<name>A0A1D9P551_9FIRM</name>
<organism evidence="2 3">
    <name type="scientific">Butyrivibrio hungatei</name>
    <dbReference type="NCBI Taxonomy" id="185008"/>
    <lineage>
        <taxon>Bacteria</taxon>
        <taxon>Bacillati</taxon>
        <taxon>Bacillota</taxon>
        <taxon>Clostridia</taxon>
        <taxon>Lachnospirales</taxon>
        <taxon>Lachnospiraceae</taxon>
        <taxon>Butyrivibrio</taxon>
    </lineage>
</organism>
<evidence type="ECO:0000313" key="2">
    <source>
        <dbReference type="EMBL" id="AOZ97679.1"/>
    </source>
</evidence>
<accession>A0A1D9P551</accession>